<evidence type="ECO:0000313" key="1">
    <source>
        <dbReference type="EMBL" id="KAJ2900946.1"/>
    </source>
</evidence>
<comment type="caution">
    <text evidence="1">The sequence shown here is derived from an EMBL/GenBank/DDBJ whole genome shotgun (WGS) entry which is preliminary data.</text>
</comment>
<protein>
    <submittedName>
        <fullName evidence="1">Uncharacterized protein</fullName>
    </submittedName>
</protein>
<proteinExistence type="predicted"/>
<evidence type="ECO:0000313" key="2">
    <source>
        <dbReference type="Proteomes" id="UP001139981"/>
    </source>
</evidence>
<name>A0ACC1MAR8_9FUNG</name>
<gene>
    <name evidence="1" type="ORF">IWW38_000321</name>
</gene>
<dbReference type="EMBL" id="JANBVB010000002">
    <property type="protein sequence ID" value="KAJ2900946.1"/>
    <property type="molecule type" value="Genomic_DNA"/>
</dbReference>
<reference evidence="1" key="1">
    <citation type="submission" date="2022-07" db="EMBL/GenBank/DDBJ databases">
        <title>Phylogenomic reconstructions and comparative analyses of Kickxellomycotina fungi.</title>
        <authorList>
            <person name="Reynolds N.K."/>
            <person name="Stajich J.E."/>
            <person name="Barry K."/>
            <person name="Grigoriev I.V."/>
            <person name="Crous P."/>
            <person name="Smith M.E."/>
        </authorList>
    </citation>
    <scope>NUCLEOTIDE SEQUENCE</scope>
    <source>
        <strain evidence="1">CBS 190363</strain>
    </source>
</reference>
<organism evidence="1 2">
    <name type="scientific">Coemansia aciculifera</name>
    <dbReference type="NCBI Taxonomy" id="417176"/>
    <lineage>
        <taxon>Eukaryota</taxon>
        <taxon>Fungi</taxon>
        <taxon>Fungi incertae sedis</taxon>
        <taxon>Zoopagomycota</taxon>
        <taxon>Kickxellomycotina</taxon>
        <taxon>Kickxellomycetes</taxon>
        <taxon>Kickxellales</taxon>
        <taxon>Kickxellaceae</taxon>
        <taxon>Coemansia</taxon>
    </lineage>
</organism>
<sequence>MIELTASELALGKRLAHVDKDIRDQAVAAVGVALAKVDEFTHMEMLRHWKALFYCFWLSDKPLVQQELSWDLANLVLVCKGKNSVSFVRAFWETMCREWFDIDKHRVDKYLLLVRRMVFFTFRAMQQSGWDEQLVAQYLQVYQDFAAHPTDPKVPNSSRTHLADVYVDELVRMAAALLKDEEEPLAEMAKIPVATLLEPFMRFISTTTIRHLPPKIQESVFENTVIRIAEAEELANAADSDVEMGNPGDEAVVRDNQIEHETLDKVQFLMDSMPDIKARLLAVAGEEGAMALGRKRLYALYQTLCETFPDEESDVVFPGEIVVKEPIGAEERKTANKYKRKNETRRRELKERTQAKKNERKMLLAASSVQLDTNALEHEATAEEERSYQEDLAKIRDMDRRAGVDTMGLEAGSKPSSKKAKRAEKKVQKSAGSNDIPELVPITEPVAISNPGNGSEDGAWVVRSKGSVAASAAQKRRREAESLMPLEESGELFVVKDKPKATSDGAGIANGASKAKGVLSTPPSKQVASESGERSSEKKRLTWALERNSTKRFLKRVPMLPSPTQATSTPDSDLKPALRKVSAYLDVLPAAQSPLKALKAKADRRVSVNGHASTPVRGAKKPKQRR</sequence>
<dbReference type="Proteomes" id="UP001139981">
    <property type="component" value="Unassembled WGS sequence"/>
</dbReference>
<keyword evidence="2" id="KW-1185">Reference proteome</keyword>
<accession>A0ACC1MAR8</accession>